<sequence>MLPLKDYNFIIDYYNADEREHFTAKKERFLQYLDIEGDLREI</sequence>
<dbReference type="EMBL" id="CP003923">
    <property type="protein sequence ID" value="AIC93103.1"/>
    <property type="molecule type" value="Genomic_DNA"/>
</dbReference>
<keyword evidence="2" id="KW-1185">Reference proteome</keyword>
<accession>A0A060LXV0</accession>
<dbReference type="STRING" id="1246626.BleG1_0495"/>
<dbReference type="PATRIC" id="fig|1246626.3.peg.483"/>
<protein>
    <submittedName>
        <fullName evidence="1">Uncharacterized protein</fullName>
    </submittedName>
</protein>
<organism evidence="1 2">
    <name type="scientific">Shouchella lehensis G1</name>
    <dbReference type="NCBI Taxonomy" id="1246626"/>
    <lineage>
        <taxon>Bacteria</taxon>
        <taxon>Bacillati</taxon>
        <taxon>Bacillota</taxon>
        <taxon>Bacilli</taxon>
        <taxon>Bacillales</taxon>
        <taxon>Bacillaceae</taxon>
        <taxon>Shouchella</taxon>
    </lineage>
</organism>
<dbReference type="AlphaFoldDB" id="A0A060LXV0"/>
<name>A0A060LXV0_9BACI</name>
<dbReference type="HOGENOM" id="CLU_3247290_0_0_9"/>
<reference evidence="1 2" key="1">
    <citation type="journal article" date="2014" name="Gene">
        <title>A comparative genomic analysis of the alkalitolerant soil bacterium Bacillus lehensis G1.</title>
        <authorList>
            <person name="Noor Y.M."/>
            <person name="Samsulrizal N.H."/>
            <person name="Jema'on N.A."/>
            <person name="Low K.O."/>
            <person name="Ramli A.N."/>
            <person name="Alias N.I."/>
            <person name="Damis S.I."/>
            <person name="Fuzi S.F."/>
            <person name="Isa M.N."/>
            <person name="Murad A.M."/>
            <person name="Raih M.F."/>
            <person name="Bakar F.D."/>
            <person name="Najimudin N."/>
            <person name="Mahadi N.M."/>
            <person name="Illias R.M."/>
        </authorList>
    </citation>
    <scope>NUCLEOTIDE SEQUENCE [LARGE SCALE GENOMIC DNA]</scope>
    <source>
        <strain evidence="1 2">G1</strain>
    </source>
</reference>
<proteinExistence type="predicted"/>
<evidence type="ECO:0000313" key="1">
    <source>
        <dbReference type="EMBL" id="AIC93103.1"/>
    </source>
</evidence>
<evidence type="ECO:0000313" key="2">
    <source>
        <dbReference type="Proteomes" id="UP000027142"/>
    </source>
</evidence>
<gene>
    <name evidence="1" type="ORF">BleG1_0495</name>
</gene>
<dbReference type="KEGG" id="ble:BleG1_0495"/>
<dbReference type="Proteomes" id="UP000027142">
    <property type="component" value="Chromosome"/>
</dbReference>